<feature type="region of interest" description="Disordered" evidence="2">
    <location>
        <begin position="108"/>
        <end position="151"/>
    </location>
</feature>
<gene>
    <name evidence="3" type="ORF">PYX00_005866</name>
</gene>
<dbReference type="InterPro" id="IPR038791">
    <property type="entry name" value="Cfap97/Hemingway"/>
</dbReference>
<dbReference type="PANTHER" id="PTHR23035">
    <property type="entry name" value="CILIA- AND FLAGELLA-ASSOCIATED PROTEIN 97-RELATED"/>
    <property type="match status" value="1"/>
</dbReference>
<organism evidence="3">
    <name type="scientific">Menopon gallinae</name>
    <name type="common">poultry shaft louse</name>
    <dbReference type="NCBI Taxonomy" id="328185"/>
    <lineage>
        <taxon>Eukaryota</taxon>
        <taxon>Metazoa</taxon>
        <taxon>Ecdysozoa</taxon>
        <taxon>Arthropoda</taxon>
        <taxon>Hexapoda</taxon>
        <taxon>Insecta</taxon>
        <taxon>Pterygota</taxon>
        <taxon>Neoptera</taxon>
        <taxon>Paraneoptera</taxon>
        <taxon>Psocodea</taxon>
        <taxon>Troctomorpha</taxon>
        <taxon>Phthiraptera</taxon>
        <taxon>Amblycera</taxon>
        <taxon>Menoponidae</taxon>
        <taxon>Menopon</taxon>
    </lineage>
</organism>
<dbReference type="AlphaFoldDB" id="A0AAW2HUG7"/>
<dbReference type="Pfam" id="PF13879">
    <property type="entry name" value="Hmw_CFAP97"/>
    <property type="match status" value="1"/>
</dbReference>
<dbReference type="EMBL" id="JARGDH010000003">
    <property type="protein sequence ID" value="KAL0273112.1"/>
    <property type="molecule type" value="Genomic_DNA"/>
</dbReference>
<evidence type="ECO:0000256" key="2">
    <source>
        <dbReference type="SAM" id="MobiDB-lite"/>
    </source>
</evidence>
<evidence type="ECO:0000256" key="1">
    <source>
        <dbReference type="ARBA" id="ARBA00008315"/>
    </source>
</evidence>
<feature type="compositionally biased region" description="Basic and acidic residues" evidence="2">
    <location>
        <begin position="108"/>
        <end position="123"/>
    </location>
</feature>
<feature type="compositionally biased region" description="Basic and acidic residues" evidence="2">
    <location>
        <begin position="183"/>
        <end position="197"/>
    </location>
</feature>
<proteinExistence type="inferred from homology"/>
<comment type="similarity">
    <text evidence="1">Belongs to the CFAP97 family.</text>
</comment>
<feature type="compositionally biased region" description="Basic and acidic residues" evidence="2">
    <location>
        <begin position="38"/>
        <end position="50"/>
    </location>
</feature>
<sequence length="419" mass="47818">MKDTTKQGKAGGPSGDHVTSAGKIESRTGISNTIEDGNANKKDKKIESVKKTVTKTKSVKEKPQSNSKKAVSDAERERKERERRERERRDWERYQRDVIEAERKEKELEFERWEREQDRERERARRGKVPNAVSRYKPRKPPAGYKDPHEACKQVLTSKVKEEKRQEIKALMNCIAYDEEAPSADRDKPGDKVKSAIEEMDNSMSSDTTSDMTDVTPRSSSSGCSSMSKQSVNYEKLEMSKGGGEATSKRTKSKNDNVVKNSKKDADANGKAKGKGDNQEIETELNEAELEEMKYLEDAFEDLDIDNQATDFASSIITGLSEERRVKCARKNMTFTNEQLREIERVNLILLKKIMGHRRPRMKSQSQPPVNRRTSAAINRSRMEERIERENKILLKKLQSAKGTTGTLSRKASHTQAYY</sequence>
<feature type="region of interest" description="Disordered" evidence="2">
    <location>
        <begin position="1"/>
        <end position="96"/>
    </location>
</feature>
<protein>
    <submittedName>
        <fullName evidence="3">Uncharacterized protein</fullName>
    </submittedName>
</protein>
<feature type="compositionally biased region" description="Basic and acidic residues" evidence="2">
    <location>
        <begin position="70"/>
        <end position="96"/>
    </location>
</feature>
<evidence type="ECO:0000313" key="3">
    <source>
        <dbReference type="EMBL" id="KAL0273112.1"/>
    </source>
</evidence>
<name>A0AAW2HUG7_9NEOP</name>
<dbReference type="InterPro" id="IPR029488">
    <property type="entry name" value="Hmw/CFAP97"/>
</dbReference>
<comment type="caution">
    <text evidence="3">The sequence shown here is derived from an EMBL/GenBank/DDBJ whole genome shotgun (WGS) entry which is preliminary data.</text>
</comment>
<feature type="compositionally biased region" description="Low complexity" evidence="2">
    <location>
        <begin position="202"/>
        <end position="231"/>
    </location>
</feature>
<accession>A0AAW2HUG7</accession>
<feature type="compositionally biased region" description="Basic and acidic residues" evidence="2">
    <location>
        <begin position="253"/>
        <end position="278"/>
    </location>
</feature>
<dbReference type="PANTHER" id="PTHR23035:SF1">
    <property type="entry name" value="CILIA- AND FLAGELLA-ASSOCIATED PROTEIN 97"/>
    <property type="match status" value="1"/>
</dbReference>
<feature type="region of interest" description="Disordered" evidence="2">
    <location>
        <begin position="179"/>
        <end position="280"/>
    </location>
</feature>
<reference evidence="3" key="1">
    <citation type="journal article" date="2024" name="Gigascience">
        <title>Chromosome-level genome of the poultry shaft louse Menopon gallinae provides insight into the host-switching and adaptive evolution of parasitic lice.</title>
        <authorList>
            <person name="Xu Y."/>
            <person name="Ma L."/>
            <person name="Liu S."/>
            <person name="Liang Y."/>
            <person name="Liu Q."/>
            <person name="He Z."/>
            <person name="Tian L."/>
            <person name="Duan Y."/>
            <person name="Cai W."/>
            <person name="Li H."/>
            <person name="Song F."/>
        </authorList>
    </citation>
    <scope>NUCLEOTIDE SEQUENCE</scope>
    <source>
        <strain evidence="3">Cailab_2023a</strain>
    </source>
</reference>